<dbReference type="AlphaFoldDB" id="A0A4Y1ZAA9"/>
<protein>
    <recommendedName>
        <fullName evidence="4">Sporulation protein YpjB</fullName>
    </recommendedName>
</protein>
<keyword evidence="1" id="KW-0812">Transmembrane</keyword>
<evidence type="ECO:0000256" key="1">
    <source>
        <dbReference type="SAM" id="Phobius"/>
    </source>
</evidence>
<dbReference type="InterPro" id="IPR014231">
    <property type="entry name" value="Spore_YpjB"/>
</dbReference>
<dbReference type="Proteomes" id="UP000319716">
    <property type="component" value="Unassembled WGS sequence"/>
</dbReference>
<keyword evidence="1" id="KW-1133">Transmembrane helix</keyword>
<evidence type="ECO:0000313" key="3">
    <source>
        <dbReference type="Proteomes" id="UP000319716"/>
    </source>
</evidence>
<reference evidence="2 3" key="1">
    <citation type="submission" date="2017-11" db="EMBL/GenBank/DDBJ databases">
        <title>Draft Genome Sequence of Sporolactobacillus inulinus NBRC 111894 Isolated from Koso, a Japanese Sugar-Vegetable Fermented Beverage.</title>
        <authorList>
            <person name="Chiou T.Y."/>
            <person name="Oshima K."/>
            <person name="Suda W."/>
            <person name="Hattori M."/>
            <person name="Takahashi T."/>
        </authorList>
    </citation>
    <scope>NUCLEOTIDE SEQUENCE [LARGE SCALE GENOMIC DNA]</scope>
    <source>
        <strain evidence="2 3">NBRC111894</strain>
    </source>
</reference>
<accession>A0A4Y1ZAA9</accession>
<keyword evidence="1" id="KW-0472">Membrane</keyword>
<evidence type="ECO:0008006" key="4">
    <source>
        <dbReference type="Google" id="ProtNLM"/>
    </source>
</evidence>
<proteinExistence type="predicted"/>
<comment type="caution">
    <text evidence="2">The sequence shown here is derived from an EMBL/GenBank/DDBJ whole genome shotgun (WGS) entry which is preliminary data.</text>
</comment>
<sequence length="261" mass="30000">MNVKLFIIFVCFTLFIGFPERGYAENSSAAMKNQADNLVSLSDQVFHYSIAKQDKAAASLLHELSEKWNHSLDLYSEKEQQVIGTSIVKLKVLLKTQANQQEIADAAASLRLGFDALQNEGAPMWKEKRSDIMEPLSRMNTALKNKKQEHYQYELNQFLNEYAIIYPALIIDGRPDMVTLLDQRITTLTNHRLEDIKESKRISQVNRITDDMNRLFKQSRNGKDENTMGLMTIIGGIVVAVLAYVSWVRYTAERKRRSRIH</sequence>
<gene>
    <name evidence="2" type="ORF">NBRC111894_1508</name>
</gene>
<dbReference type="EMBL" id="BEXB01000010">
    <property type="protein sequence ID" value="GAY75954.1"/>
    <property type="molecule type" value="Genomic_DNA"/>
</dbReference>
<organism evidence="2 3">
    <name type="scientific">Sporolactobacillus inulinus</name>
    <dbReference type="NCBI Taxonomy" id="2078"/>
    <lineage>
        <taxon>Bacteria</taxon>
        <taxon>Bacillati</taxon>
        <taxon>Bacillota</taxon>
        <taxon>Bacilli</taxon>
        <taxon>Bacillales</taxon>
        <taxon>Sporolactobacillaceae</taxon>
        <taxon>Sporolactobacillus</taxon>
    </lineage>
</organism>
<dbReference type="Pfam" id="PF09577">
    <property type="entry name" value="Spore_YpjB"/>
    <property type="match status" value="1"/>
</dbReference>
<feature type="transmembrane region" description="Helical" evidence="1">
    <location>
        <begin position="228"/>
        <end position="250"/>
    </location>
</feature>
<evidence type="ECO:0000313" key="2">
    <source>
        <dbReference type="EMBL" id="GAY75954.1"/>
    </source>
</evidence>
<name>A0A4Y1ZAA9_9BACL</name>
<dbReference type="RefSeq" id="WP_262392465.1">
    <property type="nucleotide sequence ID" value="NZ_BEXB01000010.1"/>
</dbReference>